<accession>A0A8J5KX14</accession>
<name>A0A8J5KX14_ZINOF</name>
<evidence type="ECO:0008006" key="9">
    <source>
        <dbReference type="Google" id="ProtNLM"/>
    </source>
</evidence>
<comment type="subcellular location">
    <subcellularLocation>
        <location evidence="1">Membrane</location>
        <topology evidence="1">Multi-pass membrane protein</topology>
    </subcellularLocation>
</comment>
<protein>
    <recommendedName>
        <fullName evidence="9">PIN-like protein</fullName>
    </recommendedName>
</protein>
<dbReference type="GO" id="GO:0080162">
    <property type="term" value="P:endoplasmic reticulum to cytosol auxin transport"/>
    <property type="evidence" value="ECO:0007669"/>
    <property type="project" value="InterPro"/>
</dbReference>
<evidence type="ECO:0000256" key="1">
    <source>
        <dbReference type="ARBA" id="ARBA00004141"/>
    </source>
</evidence>
<feature type="transmembrane region" description="Helical" evidence="6">
    <location>
        <begin position="246"/>
        <end position="266"/>
    </location>
</feature>
<sequence>MADFFPLASPRDAALSILPSLSRVPGRCRPLLTPTSEMSPSRRSPLFLVCEQAIFFFPSRGQHSSDPSPSLKHCGLQPSILFSPSRALTGQESILPCDGMRSVRGFRVLVENAFVLFLLAFESVEVDRWILIWGLLSRWKPIKISLLHIGLLNNLLLLNLALAIIIGAIPFLKNFILTDDAPLFFFTDSCLILGEAMIPCILLALGGNLVDGMQSSISYNVTCYMALCCVPGSGPGSKRLGLRTTAIIFGRLVLVPPTGLGIITIADKLGLFPRGDKMFKFVLLLQHTMPERYGKDNDHTQKGEEKRS</sequence>
<keyword evidence="4 6" id="KW-0472">Membrane</keyword>
<evidence type="ECO:0000313" key="7">
    <source>
        <dbReference type="EMBL" id="KAG6499449.1"/>
    </source>
</evidence>
<keyword evidence="2 6" id="KW-0812">Transmembrane</keyword>
<dbReference type="InterPro" id="IPR004776">
    <property type="entry name" value="Mem_transp_PIN-like"/>
</dbReference>
<evidence type="ECO:0000256" key="4">
    <source>
        <dbReference type="ARBA" id="ARBA00023136"/>
    </source>
</evidence>
<comment type="caution">
    <text evidence="7">The sequence shown here is derived from an EMBL/GenBank/DDBJ whole genome shotgun (WGS) entry which is preliminary data.</text>
</comment>
<keyword evidence="8" id="KW-1185">Reference proteome</keyword>
<evidence type="ECO:0000256" key="3">
    <source>
        <dbReference type="ARBA" id="ARBA00022989"/>
    </source>
</evidence>
<evidence type="ECO:0000256" key="5">
    <source>
        <dbReference type="ARBA" id="ARBA00023294"/>
    </source>
</evidence>
<dbReference type="EMBL" id="JACMSC010000011">
    <property type="protein sequence ID" value="KAG6499449.1"/>
    <property type="molecule type" value="Genomic_DNA"/>
</dbReference>
<evidence type="ECO:0000256" key="6">
    <source>
        <dbReference type="SAM" id="Phobius"/>
    </source>
</evidence>
<feature type="transmembrane region" description="Helical" evidence="6">
    <location>
        <begin position="146"/>
        <end position="171"/>
    </location>
</feature>
<evidence type="ECO:0000256" key="2">
    <source>
        <dbReference type="ARBA" id="ARBA00022692"/>
    </source>
</evidence>
<dbReference type="GO" id="GO:0016020">
    <property type="term" value="C:membrane"/>
    <property type="evidence" value="ECO:0007669"/>
    <property type="project" value="UniProtKB-SubCell"/>
</dbReference>
<dbReference type="AlphaFoldDB" id="A0A8J5KX14"/>
<reference evidence="7 8" key="1">
    <citation type="submission" date="2020-08" db="EMBL/GenBank/DDBJ databases">
        <title>Plant Genome Project.</title>
        <authorList>
            <person name="Zhang R.-G."/>
        </authorList>
    </citation>
    <scope>NUCLEOTIDE SEQUENCE [LARGE SCALE GENOMIC DNA]</scope>
    <source>
        <tissue evidence="7">Rhizome</tissue>
    </source>
</reference>
<dbReference type="GO" id="GO:0009734">
    <property type="term" value="P:auxin-activated signaling pathway"/>
    <property type="evidence" value="ECO:0007669"/>
    <property type="project" value="UniProtKB-KW"/>
</dbReference>
<evidence type="ECO:0000313" key="8">
    <source>
        <dbReference type="Proteomes" id="UP000734854"/>
    </source>
</evidence>
<keyword evidence="5" id="KW-0927">Auxin signaling pathway</keyword>
<dbReference type="Proteomes" id="UP000734854">
    <property type="component" value="Unassembled WGS sequence"/>
</dbReference>
<organism evidence="7 8">
    <name type="scientific">Zingiber officinale</name>
    <name type="common">Ginger</name>
    <name type="synonym">Amomum zingiber</name>
    <dbReference type="NCBI Taxonomy" id="94328"/>
    <lineage>
        <taxon>Eukaryota</taxon>
        <taxon>Viridiplantae</taxon>
        <taxon>Streptophyta</taxon>
        <taxon>Embryophyta</taxon>
        <taxon>Tracheophyta</taxon>
        <taxon>Spermatophyta</taxon>
        <taxon>Magnoliopsida</taxon>
        <taxon>Liliopsida</taxon>
        <taxon>Zingiberales</taxon>
        <taxon>Zingiberaceae</taxon>
        <taxon>Zingiber</taxon>
    </lineage>
</organism>
<dbReference type="Pfam" id="PF03547">
    <property type="entry name" value="Mem_trans"/>
    <property type="match status" value="1"/>
</dbReference>
<feature type="transmembrane region" description="Helical" evidence="6">
    <location>
        <begin position="183"/>
        <end position="205"/>
    </location>
</feature>
<keyword evidence="3 6" id="KW-1133">Transmembrane helix</keyword>
<gene>
    <name evidence="7" type="ORF">ZIOFF_039237</name>
</gene>
<dbReference type="InterPro" id="IPR039305">
    <property type="entry name" value="PILS2/6"/>
</dbReference>
<dbReference type="PANTHER" id="PTHR31419:SF1">
    <property type="entry name" value="PROTEIN PIN-LIKES 6"/>
    <property type="match status" value="1"/>
</dbReference>
<dbReference type="PANTHER" id="PTHR31419">
    <property type="entry name" value="PROTEIN PIN-LIKES 2"/>
    <property type="match status" value="1"/>
</dbReference>
<proteinExistence type="predicted"/>